<feature type="compositionally biased region" description="Polar residues" evidence="1">
    <location>
        <begin position="59"/>
        <end position="72"/>
    </location>
</feature>
<evidence type="ECO:0000256" key="1">
    <source>
        <dbReference type="SAM" id="MobiDB-lite"/>
    </source>
</evidence>
<dbReference type="Proteomes" id="UP000250235">
    <property type="component" value="Unassembled WGS sequence"/>
</dbReference>
<name>A0A2Z7CTS9_9LAMI</name>
<dbReference type="AlphaFoldDB" id="A0A2Z7CTS9"/>
<evidence type="ECO:0000313" key="2">
    <source>
        <dbReference type="EMBL" id="KZV49795.1"/>
    </source>
</evidence>
<organism evidence="2 3">
    <name type="scientific">Dorcoceras hygrometricum</name>
    <dbReference type="NCBI Taxonomy" id="472368"/>
    <lineage>
        <taxon>Eukaryota</taxon>
        <taxon>Viridiplantae</taxon>
        <taxon>Streptophyta</taxon>
        <taxon>Embryophyta</taxon>
        <taxon>Tracheophyta</taxon>
        <taxon>Spermatophyta</taxon>
        <taxon>Magnoliopsida</taxon>
        <taxon>eudicotyledons</taxon>
        <taxon>Gunneridae</taxon>
        <taxon>Pentapetalae</taxon>
        <taxon>asterids</taxon>
        <taxon>lamiids</taxon>
        <taxon>Lamiales</taxon>
        <taxon>Gesneriaceae</taxon>
        <taxon>Didymocarpoideae</taxon>
        <taxon>Trichosporeae</taxon>
        <taxon>Loxocarpinae</taxon>
        <taxon>Dorcoceras</taxon>
    </lineage>
</organism>
<proteinExistence type="predicted"/>
<gene>
    <name evidence="2" type="ORF">F511_20375</name>
</gene>
<keyword evidence="3" id="KW-1185">Reference proteome</keyword>
<accession>A0A2Z7CTS9</accession>
<dbReference type="EMBL" id="KQ992973">
    <property type="protein sequence ID" value="KZV49795.1"/>
    <property type="molecule type" value="Genomic_DNA"/>
</dbReference>
<feature type="region of interest" description="Disordered" evidence="1">
    <location>
        <begin position="1"/>
        <end position="34"/>
    </location>
</feature>
<reference evidence="2 3" key="1">
    <citation type="journal article" date="2015" name="Proc. Natl. Acad. Sci. U.S.A.">
        <title>The resurrection genome of Boea hygrometrica: A blueprint for survival of dehydration.</title>
        <authorList>
            <person name="Xiao L."/>
            <person name="Yang G."/>
            <person name="Zhang L."/>
            <person name="Yang X."/>
            <person name="Zhao S."/>
            <person name="Ji Z."/>
            <person name="Zhou Q."/>
            <person name="Hu M."/>
            <person name="Wang Y."/>
            <person name="Chen M."/>
            <person name="Xu Y."/>
            <person name="Jin H."/>
            <person name="Xiao X."/>
            <person name="Hu G."/>
            <person name="Bao F."/>
            <person name="Hu Y."/>
            <person name="Wan P."/>
            <person name="Li L."/>
            <person name="Deng X."/>
            <person name="Kuang T."/>
            <person name="Xiang C."/>
            <person name="Zhu J.K."/>
            <person name="Oliver M.J."/>
            <person name="He Y."/>
        </authorList>
    </citation>
    <scope>NUCLEOTIDE SEQUENCE [LARGE SCALE GENOMIC DNA]</scope>
    <source>
        <strain evidence="3">cv. XS01</strain>
    </source>
</reference>
<feature type="region of interest" description="Disordered" evidence="1">
    <location>
        <begin position="53"/>
        <end position="72"/>
    </location>
</feature>
<evidence type="ECO:0000313" key="3">
    <source>
        <dbReference type="Proteomes" id="UP000250235"/>
    </source>
</evidence>
<protein>
    <submittedName>
        <fullName evidence="2">Uncharacterized protein</fullName>
    </submittedName>
</protein>
<sequence length="72" mass="8132">MNKVARSSSRADKKRAARSRDQLDSTTEDAIKSTSWCKEPSWLKSNQLSKAEAEFKSKIGQSDKQSDLNTRL</sequence>